<dbReference type="PRINTS" id="PR00420">
    <property type="entry name" value="RNGMNOXGNASE"/>
</dbReference>
<proteinExistence type="predicted"/>
<dbReference type="PANTHER" id="PTHR10668">
    <property type="entry name" value="PHYTOENE DEHYDROGENASE"/>
    <property type="match status" value="1"/>
</dbReference>
<feature type="compositionally biased region" description="Polar residues" evidence="4">
    <location>
        <begin position="555"/>
        <end position="565"/>
    </location>
</feature>
<feature type="compositionally biased region" description="Basic residues" evidence="4">
    <location>
        <begin position="542"/>
        <end position="551"/>
    </location>
</feature>
<comment type="function">
    <text evidence="1">Probable oxidoreductase that may play a role as regulator of mitochondrial function.</text>
</comment>
<reference evidence="6" key="2">
    <citation type="submission" date="2014-04" db="EMBL/GenBank/DDBJ databases">
        <authorList>
            <person name="Xu Y.W."/>
            <person name="Yang Q."/>
        </authorList>
    </citation>
    <scope>NUCLEOTIDE SEQUENCE</scope>
    <source>
        <strain evidence="6">DSM 44626</strain>
    </source>
</reference>
<dbReference type="InterPro" id="IPR036188">
    <property type="entry name" value="FAD/NAD-bd_sf"/>
</dbReference>
<dbReference type="EMBL" id="HG964446">
    <property type="protein sequence ID" value="CDO90253.1"/>
    <property type="molecule type" value="Genomic_DNA"/>
</dbReference>
<evidence type="ECO:0000256" key="2">
    <source>
        <dbReference type="ARBA" id="ARBA00038825"/>
    </source>
</evidence>
<dbReference type="SUPFAM" id="SSF51905">
    <property type="entry name" value="FAD/NAD(P)-binding domain"/>
    <property type="match status" value="1"/>
</dbReference>
<dbReference type="eggNOG" id="COG1233">
    <property type="taxonomic scope" value="Bacteria"/>
</dbReference>
<accession>A0A024K451</accession>
<dbReference type="Gene3D" id="3.50.50.60">
    <property type="entry name" value="FAD/NAD(P)-binding domain"/>
    <property type="match status" value="2"/>
</dbReference>
<dbReference type="GO" id="GO:0016491">
    <property type="term" value="F:oxidoreductase activity"/>
    <property type="evidence" value="ECO:0007669"/>
    <property type="project" value="InterPro"/>
</dbReference>
<dbReference type="RefSeq" id="WP_330981745.1">
    <property type="nucleotide sequence ID" value="NZ_HG964446.1"/>
</dbReference>
<dbReference type="Pfam" id="PF13450">
    <property type="entry name" value="NAD_binding_8"/>
    <property type="match status" value="1"/>
</dbReference>
<evidence type="ECO:0000256" key="3">
    <source>
        <dbReference type="ARBA" id="ARBA00040298"/>
    </source>
</evidence>
<dbReference type="PANTHER" id="PTHR10668:SF103">
    <property type="entry name" value="PYRIDINE NUCLEOTIDE-DISULFIDE OXIDOREDUCTASE DOMAIN-CONTAINING PROTEIN 2"/>
    <property type="match status" value="1"/>
</dbReference>
<protein>
    <recommendedName>
        <fullName evidence="3">Pyridine nucleotide-disulfide oxidoreductase domain-containing protein 2</fullName>
    </recommendedName>
</protein>
<evidence type="ECO:0000256" key="4">
    <source>
        <dbReference type="SAM" id="MobiDB-lite"/>
    </source>
</evidence>
<dbReference type="Pfam" id="PF01593">
    <property type="entry name" value="Amino_oxidase"/>
    <property type="match status" value="1"/>
</dbReference>
<evidence type="ECO:0000313" key="6">
    <source>
        <dbReference type="EMBL" id="CDO90253.1"/>
    </source>
</evidence>
<dbReference type="AlphaFoldDB" id="A0A024K451"/>
<dbReference type="STRING" id="47839.BN973_04646"/>
<comment type="subunit">
    <text evidence="2">Interacts with COX5B; this interaction may contribute to localize PYROXD2 to the inner face of the inner mitochondrial membrane.</text>
</comment>
<evidence type="ECO:0000256" key="1">
    <source>
        <dbReference type="ARBA" id="ARBA00037217"/>
    </source>
</evidence>
<sequence length="565" mass="62122">MATAARCRRYVADVGTSTQPKTYDVVVVGGGHNGLTCAAFLAKAGKRVLVLEARDTVGGLVWTMEMPNAPGFKVSPCSVEFVLPGVQPSIVDQLELHKHGLRWVHPTALTTWLGPDGASVAFYQDIARTKTEIAKYSRRDAQRYEELVDIITETLLTLMPYFHGHPWRIKAHTVFDVLKQAAKSRTKLAKGARVMLGSIDAVLEEWFEREEIKAPIAAYSAGTFGPITETGTGFHLAFLCGIHQWGVKRPVGGSGAFTQAIANAVRHHGGEIRVGAKVKRVLTHNGTARGAELDSGEQILASDVVCAVDPHTLLTKLLDPSDVPDSTFDQLRSLQVGRYNVLYFDAEIALSGRPKFPGFHDDEYTSTLMLCPTMDYMRRSTVDGMAGTFTDEIPMATLSSSVYDRSLVPPSSAGETLKFYCFNTPITLSNGRSWDDEKKDYFERALDHYELYAPGTRDLIIDAHLTAPPDFEERYFVHGGNYEHVDLTLNQLGPTRPIPALAGYESPVERVWHSGAGAFPMAYISGWPGRNTADAVLRGPSRLRRRARKKAASSTLPPLQSRATE</sequence>
<organism evidence="6">
    <name type="scientific">Mycobacterium triplex</name>
    <dbReference type="NCBI Taxonomy" id="47839"/>
    <lineage>
        <taxon>Bacteria</taxon>
        <taxon>Bacillati</taxon>
        <taxon>Actinomycetota</taxon>
        <taxon>Actinomycetes</taxon>
        <taxon>Mycobacteriales</taxon>
        <taxon>Mycobacteriaceae</taxon>
        <taxon>Mycobacterium</taxon>
        <taxon>Mycobacterium simiae complex</taxon>
    </lineage>
</organism>
<dbReference type="HOGENOM" id="CLU_019327_0_1_11"/>
<evidence type="ECO:0000259" key="5">
    <source>
        <dbReference type="Pfam" id="PF01593"/>
    </source>
</evidence>
<name>A0A024K451_9MYCO</name>
<feature type="region of interest" description="Disordered" evidence="4">
    <location>
        <begin position="542"/>
        <end position="565"/>
    </location>
</feature>
<dbReference type="Proteomes" id="UP000028880">
    <property type="component" value="Unassembled WGS sequence"/>
</dbReference>
<feature type="domain" description="Amine oxidase" evidence="5">
    <location>
        <begin position="209"/>
        <end position="344"/>
    </location>
</feature>
<dbReference type="InterPro" id="IPR002937">
    <property type="entry name" value="Amino_oxidase"/>
</dbReference>
<reference evidence="6" key="1">
    <citation type="journal article" date="2014" name="Genome Announc.">
        <title>Draft Genome Sequence of Mycobacterium triplex DSM 44626.</title>
        <authorList>
            <person name="Sassi M."/>
            <person name="Croce O."/>
            <person name="Robert C."/>
            <person name="Raoult D."/>
            <person name="Drancourt M."/>
        </authorList>
    </citation>
    <scope>NUCLEOTIDE SEQUENCE [LARGE SCALE GENOMIC DNA]</scope>
    <source>
        <strain evidence="6">DSM 44626</strain>
    </source>
</reference>
<gene>
    <name evidence="6" type="ORF">BN973_04646</name>
</gene>